<accession>A0A2W5RYD3</accession>
<dbReference type="PROSITE" id="PS50110">
    <property type="entry name" value="RESPONSE_REGULATORY"/>
    <property type="match status" value="1"/>
</dbReference>
<dbReference type="PANTHER" id="PTHR44591:SF3">
    <property type="entry name" value="RESPONSE REGULATORY DOMAIN-CONTAINING PROTEIN"/>
    <property type="match status" value="1"/>
</dbReference>
<dbReference type="AlphaFoldDB" id="A0A2W5RYD3"/>
<dbReference type="InterPro" id="IPR011006">
    <property type="entry name" value="CheY-like_superfamily"/>
</dbReference>
<evidence type="ECO:0000256" key="1">
    <source>
        <dbReference type="ARBA" id="ARBA00022553"/>
    </source>
</evidence>
<dbReference type="GO" id="GO:0000160">
    <property type="term" value="P:phosphorelay signal transduction system"/>
    <property type="evidence" value="ECO:0007669"/>
    <property type="project" value="InterPro"/>
</dbReference>
<proteinExistence type="predicted"/>
<evidence type="ECO:0000256" key="2">
    <source>
        <dbReference type="PROSITE-ProRule" id="PRU00169"/>
    </source>
</evidence>
<gene>
    <name evidence="4" type="ORF">DI533_18765</name>
</gene>
<dbReference type="InterPro" id="IPR001789">
    <property type="entry name" value="Sig_transdc_resp-reg_receiver"/>
</dbReference>
<protein>
    <submittedName>
        <fullName evidence="4">Two-component system response regulator</fullName>
    </submittedName>
</protein>
<comment type="caution">
    <text evidence="4">The sequence shown here is derived from an EMBL/GenBank/DDBJ whole genome shotgun (WGS) entry which is preliminary data.</text>
</comment>
<evidence type="ECO:0000313" key="4">
    <source>
        <dbReference type="EMBL" id="PZQ95678.1"/>
    </source>
</evidence>
<dbReference type="InterPro" id="IPR050595">
    <property type="entry name" value="Bact_response_regulator"/>
</dbReference>
<dbReference type="SMART" id="SM00448">
    <property type="entry name" value="REC"/>
    <property type="match status" value="1"/>
</dbReference>
<feature type="domain" description="Response regulatory" evidence="3">
    <location>
        <begin position="4"/>
        <end position="120"/>
    </location>
</feature>
<sequence>MGKHVLLIEDEPNIIEAIRFILMRDGWHVSAISDGLGAEAAVREAHPDLVILDVMLPGRSGFEILAALRADAATENLPVLMLTAKGQERDRAEAARIGASGFMSKPFSNAEILASVRQLAGA</sequence>
<name>A0A2W5RYD3_CERSP</name>
<evidence type="ECO:0000313" key="5">
    <source>
        <dbReference type="Proteomes" id="UP000248975"/>
    </source>
</evidence>
<dbReference type="EMBL" id="QFQS01000006">
    <property type="protein sequence ID" value="PZQ95678.1"/>
    <property type="molecule type" value="Genomic_DNA"/>
</dbReference>
<dbReference type="CDD" id="cd17574">
    <property type="entry name" value="REC_OmpR"/>
    <property type="match status" value="1"/>
</dbReference>
<feature type="modified residue" description="4-aspartylphosphate" evidence="2">
    <location>
        <position position="53"/>
    </location>
</feature>
<dbReference type="Pfam" id="PF00072">
    <property type="entry name" value="Response_reg"/>
    <property type="match status" value="1"/>
</dbReference>
<dbReference type="Proteomes" id="UP000248975">
    <property type="component" value="Unassembled WGS sequence"/>
</dbReference>
<keyword evidence="1 2" id="KW-0597">Phosphoprotein</keyword>
<reference evidence="4 5" key="1">
    <citation type="submission" date="2017-08" db="EMBL/GenBank/DDBJ databases">
        <title>Infants hospitalized years apart are colonized by the same room-sourced microbial strains.</title>
        <authorList>
            <person name="Brooks B."/>
            <person name="Olm M.R."/>
            <person name="Firek B.A."/>
            <person name="Baker R."/>
            <person name="Thomas B.C."/>
            <person name="Morowitz M.J."/>
            <person name="Banfield J.F."/>
        </authorList>
    </citation>
    <scope>NUCLEOTIDE SEQUENCE [LARGE SCALE GENOMIC DNA]</scope>
    <source>
        <strain evidence="4">S2_003_000_R2_11</strain>
    </source>
</reference>
<organism evidence="4 5">
    <name type="scientific">Cereibacter sphaeroides</name>
    <name type="common">Rhodobacter sphaeroides</name>
    <dbReference type="NCBI Taxonomy" id="1063"/>
    <lineage>
        <taxon>Bacteria</taxon>
        <taxon>Pseudomonadati</taxon>
        <taxon>Pseudomonadota</taxon>
        <taxon>Alphaproteobacteria</taxon>
        <taxon>Rhodobacterales</taxon>
        <taxon>Paracoccaceae</taxon>
        <taxon>Cereibacter</taxon>
    </lineage>
</organism>
<dbReference type="Gene3D" id="3.40.50.2300">
    <property type="match status" value="1"/>
</dbReference>
<dbReference type="PANTHER" id="PTHR44591">
    <property type="entry name" value="STRESS RESPONSE REGULATOR PROTEIN 1"/>
    <property type="match status" value="1"/>
</dbReference>
<evidence type="ECO:0000259" key="3">
    <source>
        <dbReference type="PROSITE" id="PS50110"/>
    </source>
</evidence>
<dbReference type="SUPFAM" id="SSF52172">
    <property type="entry name" value="CheY-like"/>
    <property type="match status" value="1"/>
</dbReference>